<dbReference type="Proteomes" id="UP000605897">
    <property type="component" value="Unassembled WGS sequence"/>
</dbReference>
<evidence type="ECO:0000313" key="1">
    <source>
        <dbReference type="EMBL" id="GHE76116.1"/>
    </source>
</evidence>
<dbReference type="InterPro" id="IPR032710">
    <property type="entry name" value="NTF2-like_dom_sf"/>
</dbReference>
<accession>A0ABQ3IA22</accession>
<dbReference type="SUPFAM" id="SSF54427">
    <property type="entry name" value="NTF2-like"/>
    <property type="match status" value="1"/>
</dbReference>
<keyword evidence="2" id="KW-1185">Reference proteome</keyword>
<reference evidence="2" key="1">
    <citation type="journal article" date="2019" name="Int. J. Syst. Evol. Microbiol.">
        <title>The Global Catalogue of Microorganisms (GCM) 10K type strain sequencing project: providing services to taxonomists for standard genome sequencing and annotation.</title>
        <authorList>
            <consortium name="The Broad Institute Genomics Platform"/>
            <consortium name="The Broad Institute Genome Sequencing Center for Infectious Disease"/>
            <person name="Wu L."/>
            <person name="Ma J."/>
        </authorList>
    </citation>
    <scope>NUCLEOTIDE SEQUENCE [LARGE SCALE GENOMIC DNA]</scope>
    <source>
        <strain evidence="2">CGMCC 4.7677</strain>
    </source>
</reference>
<name>A0ABQ3IA22_9PSEU</name>
<dbReference type="RefSeq" id="WP_191242513.1">
    <property type="nucleotide sequence ID" value="NZ_BNAU01000001.1"/>
</dbReference>
<protein>
    <recommendedName>
        <fullName evidence="3">SnoaL-like domain-containing protein</fullName>
    </recommendedName>
</protein>
<sequence length="170" mass="19157">MADLTLEEMEQILYRHEMAELSKDLDATMATVVANPHYEFPSWGWAADGPEAVREHYRRALADIDRGDPASKMRVHGVGPNTLFREASFSFNREDGERVTGQYLAVIEFDPVEKKVKSERQYGDSVFAEYLAPHCGPDYGEIPGVSRLNSNITPITREDMYAEAGRALDD</sequence>
<dbReference type="EMBL" id="BNAU01000001">
    <property type="protein sequence ID" value="GHE76116.1"/>
    <property type="molecule type" value="Genomic_DNA"/>
</dbReference>
<gene>
    <name evidence="1" type="ORF">GCM10017786_01280</name>
</gene>
<organism evidence="1 2">
    <name type="scientific">Amycolatopsis deserti</name>
    <dbReference type="NCBI Taxonomy" id="185696"/>
    <lineage>
        <taxon>Bacteria</taxon>
        <taxon>Bacillati</taxon>
        <taxon>Actinomycetota</taxon>
        <taxon>Actinomycetes</taxon>
        <taxon>Pseudonocardiales</taxon>
        <taxon>Pseudonocardiaceae</taxon>
        <taxon>Amycolatopsis</taxon>
    </lineage>
</organism>
<evidence type="ECO:0000313" key="2">
    <source>
        <dbReference type="Proteomes" id="UP000605897"/>
    </source>
</evidence>
<proteinExistence type="predicted"/>
<comment type="caution">
    <text evidence="1">The sequence shown here is derived from an EMBL/GenBank/DDBJ whole genome shotgun (WGS) entry which is preliminary data.</text>
</comment>
<evidence type="ECO:0008006" key="3">
    <source>
        <dbReference type="Google" id="ProtNLM"/>
    </source>
</evidence>
<dbReference type="Gene3D" id="3.10.450.50">
    <property type="match status" value="1"/>
</dbReference>